<dbReference type="Proteomes" id="UP000661025">
    <property type="component" value="Unassembled WGS sequence"/>
</dbReference>
<name>A0A927L3Y4_9ACTN</name>
<sequence>MTLAELRAALAALDHLPDDTLVVLAKDAEGNGYSPLVAADHAMYLAETTWSGDHYMTEEQRQAQDDPDDYSAAPDDAVPAVFLWPTN</sequence>
<reference evidence="1" key="1">
    <citation type="submission" date="2020-09" db="EMBL/GenBank/DDBJ databases">
        <title>Streptomyces canutascabiei sp. nov., which causes potato common scab and is distributed across the world.</title>
        <authorList>
            <person name="Nguyen H.P."/>
            <person name="Weisberg A.J."/>
            <person name="Chang J.H."/>
            <person name="Clarke C.R."/>
        </authorList>
    </citation>
    <scope>NUCLEOTIDE SEQUENCE</scope>
    <source>
        <strain evidence="1">ID-01-6.2a</strain>
    </source>
</reference>
<organism evidence="1 2">
    <name type="scientific">Streptomyces caniscabiei</name>
    <dbReference type="NCBI Taxonomy" id="2746961"/>
    <lineage>
        <taxon>Bacteria</taxon>
        <taxon>Bacillati</taxon>
        <taxon>Actinomycetota</taxon>
        <taxon>Actinomycetes</taxon>
        <taxon>Kitasatosporales</taxon>
        <taxon>Streptomycetaceae</taxon>
        <taxon>Streptomyces</taxon>
    </lineage>
</organism>
<protein>
    <submittedName>
        <fullName evidence="1">Uncharacterized protein</fullName>
    </submittedName>
</protein>
<dbReference type="AlphaFoldDB" id="A0A927L3Y4"/>
<dbReference type="RefSeq" id="WP_192360339.1">
    <property type="nucleotide sequence ID" value="NZ_CP119182.1"/>
</dbReference>
<gene>
    <name evidence="1" type="ORF">IHE70_09415</name>
</gene>
<accession>A0A927L3Y4</accession>
<dbReference type="GeneID" id="79933753"/>
<dbReference type="EMBL" id="JACYXT010000003">
    <property type="protein sequence ID" value="MBD9723459.1"/>
    <property type="molecule type" value="Genomic_DNA"/>
</dbReference>
<comment type="caution">
    <text evidence="1">The sequence shown here is derived from an EMBL/GenBank/DDBJ whole genome shotgun (WGS) entry which is preliminary data.</text>
</comment>
<evidence type="ECO:0000313" key="2">
    <source>
        <dbReference type="Proteomes" id="UP000661025"/>
    </source>
</evidence>
<evidence type="ECO:0000313" key="1">
    <source>
        <dbReference type="EMBL" id="MBD9723459.1"/>
    </source>
</evidence>
<proteinExistence type="predicted"/>